<evidence type="ECO:0000313" key="6">
    <source>
        <dbReference type="EMBL" id="RMI43107.1"/>
    </source>
</evidence>
<dbReference type="EMBL" id="RFFJ01000028">
    <property type="protein sequence ID" value="RMI43107.1"/>
    <property type="molecule type" value="Genomic_DNA"/>
</dbReference>
<accession>A0A3M2M0L2</accession>
<dbReference type="GO" id="GO:0016491">
    <property type="term" value="F:oxidoreductase activity"/>
    <property type="evidence" value="ECO:0007669"/>
    <property type="project" value="UniProtKB-KW"/>
</dbReference>
<keyword evidence="4" id="KW-0560">Oxidoreductase</keyword>
<keyword evidence="3" id="KW-0521">NADP</keyword>
<dbReference type="InterPro" id="IPR000415">
    <property type="entry name" value="Nitroreductase-like"/>
</dbReference>
<evidence type="ECO:0000256" key="2">
    <source>
        <dbReference type="ARBA" id="ARBA00022643"/>
    </source>
</evidence>
<evidence type="ECO:0000313" key="7">
    <source>
        <dbReference type="Proteomes" id="UP000278673"/>
    </source>
</evidence>
<name>A0A3M2M0L2_9ACTN</name>
<reference evidence="6 7" key="1">
    <citation type="submission" date="2018-10" db="EMBL/GenBank/DDBJ databases">
        <title>Isolation, diversity and antifungal activity of actinobacteria from wheat.</title>
        <authorList>
            <person name="Han C."/>
        </authorList>
    </citation>
    <scope>NUCLEOTIDE SEQUENCE [LARGE SCALE GENOMIC DNA]</scope>
    <source>
        <strain evidence="6 7">NEAU-YY642</strain>
    </source>
</reference>
<feature type="domain" description="Nitroreductase" evidence="5">
    <location>
        <begin position="16"/>
        <end position="175"/>
    </location>
</feature>
<dbReference type="NCBIfam" id="NF003768">
    <property type="entry name" value="PRK05365.1"/>
    <property type="match status" value="1"/>
</dbReference>
<keyword evidence="7" id="KW-1185">Reference proteome</keyword>
<keyword evidence="2" id="KW-0288">FMN</keyword>
<dbReference type="InterPro" id="IPR029479">
    <property type="entry name" value="Nitroreductase"/>
</dbReference>
<evidence type="ECO:0000256" key="4">
    <source>
        <dbReference type="ARBA" id="ARBA00023002"/>
    </source>
</evidence>
<evidence type="ECO:0000256" key="1">
    <source>
        <dbReference type="ARBA" id="ARBA00022630"/>
    </source>
</evidence>
<sequence length="197" mass="21386">MSFALDSAALDLLFREARTARVFTDEPVSDETVAAVYDLVKMAPTAFNISPLRITVVRGREAKERLLPLVSEKNRVSIAGAPLTVILSYDLDFHEKLPTLMPAVPTLKDTLYADEEVRERQGLLNAALQIGYFVVGVRAAGLAAGPMSGFDAAAVDKEFFGDGRQRSMVLVNIGHPGENAYRPRAPRLAADEAVTVL</sequence>
<dbReference type="RefSeq" id="WP_122183090.1">
    <property type="nucleotide sequence ID" value="NZ_RFFJ01000028.1"/>
</dbReference>
<gene>
    <name evidence="6" type="ORF">EBN88_07970</name>
</gene>
<dbReference type="PANTHER" id="PTHR43543">
    <property type="entry name" value="MALONIC SEMIALDEHYDE REDUCTASE RUTE-RELATED"/>
    <property type="match status" value="1"/>
</dbReference>
<dbReference type="Gene3D" id="3.40.109.10">
    <property type="entry name" value="NADH Oxidase"/>
    <property type="match status" value="1"/>
</dbReference>
<dbReference type="Proteomes" id="UP000278673">
    <property type="component" value="Unassembled WGS sequence"/>
</dbReference>
<dbReference type="SUPFAM" id="SSF55469">
    <property type="entry name" value="FMN-dependent nitroreductase-like"/>
    <property type="match status" value="1"/>
</dbReference>
<dbReference type="Pfam" id="PF00881">
    <property type="entry name" value="Nitroreductase"/>
    <property type="match status" value="1"/>
</dbReference>
<evidence type="ECO:0000259" key="5">
    <source>
        <dbReference type="Pfam" id="PF00881"/>
    </source>
</evidence>
<dbReference type="InterPro" id="IPR023936">
    <property type="entry name" value="RutE-like"/>
</dbReference>
<dbReference type="CDD" id="cd02148">
    <property type="entry name" value="RutE-like"/>
    <property type="match status" value="1"/>
</dbReference>
<evidence type="ECO:0000256" key="3">
    <source>
        <dbReference type="ARBA" id="ARBA00022857"/>
    </source>
</evidence>
<comment type="caution">
    <text evidence="6">The sequence shown here is derived from an EMBL/GenBank/DDBJ whole genome shotgun (WGS) entry which is preliminary data.</text>
</comment>
<dbReference type="InterPro" id="IPR050461">
    <property type="entry name" value="Nitroreductase_HadB/RutE"/>
</dbReference>
<dbReference type="AlphaFoldDB" id="A0A3M2M0L2"/>
<protein>
    <submittedName>
        <fullName evidence="6">Malonic semialdehyde reductase</fullName>
    </submittedName>
</protein>
<keyword evidence="1" id="KW-0285">Flavoprotein</keyword>
<dbReference type="PANTHER" id="PTHR43543:SF1">
    <property type="entry name" value="MALONIC SEMIALDEHYDE REDUCTASE RUTE-RELATED"/>
    <property type="match status" value="1"/>
</dbReference>
<organism evidence="6 7">
    <name type="scientific">Streptomyces triticirhizae</name>
    <dbReference type="NCBI Taxonomy" id="2483353"/>
    <lineage>
        <taxon>Bacteria</taxon>
        <taxon>Bacillati</taxon>
        <taxon>Actinomycetota</taxon>
        <taxon>Actinomycetes</taxon>
        <taxon>Kitasatosporales</taxon>
        <taxon>Streptomycetaceae</taxon>
        <taxon>Streptomyces</taxon>
    </lineage>
</organism>
<proteinExistence type="predicted"/>